<organism evidence="2 3">
    <name type="scientific">Dendrothele bispora (strain CBS 962.96)</name>
    <dbReference type="NCBI Taxonomy" id="1314807"/>
    <lineage>
        <taxon>Eukaryota</taxon>
        <taxon>Fungi</taxon>
        <taxon>Dikarya</taxon>
        <taxon>Basidiomycota</taxon>
        <taxon>Agaricomycotina</taxon>
        <taxon>Agaricomycetes</taxon>
        <taxon>Agaricomycetidae</taxon>
        <taxon>Agaricales</taxon>
        <taxon>Agaricales incertae sedis</taxon>
        <taxon>Dendrothele</taxon>
    </lineage>
</organism>
<name>A0A4S8KZ96_DENBC</name>
<feature type="compositionally biased region" description="Basic and acidic residues" evidence="1">
    <location>
        <begin position="90"/>
        <end position="100"/>
    </location>
</feature>
<feature type="region of interest" description="Disordered" evidence="1">
    <location>
        <begin position="63"/>
        <end position="105"/>
    </location>
</feature>
<evidence type="ECO:0000313" key="3">
    <source>
        <dbReference type="Proteomes" id="UP000297245"/>
    </source>
</evidence>
<dbReference type="AlphaFoldDB" id="A0A4S8KZ96"/>
<dbReference type="Proteomes" id="UP000297245">
    <property type="component" value="Unassembled WGS sequence"/>
</dbReference>
<feature type="compositionally biased region" description="Polar residues" evidence="1">
    <location>
        <begin position="63"/>
        <end position="75"/>
    </location>
</feature>
<proteinExistence type="predicted"/>
<dbReference type="EMBL" id="ML179814">
    <property type="protein sequence ID" value="THU81376.1"/>
    <property type="molecule type" value="Genomic_DNA"/>
</dbReference>
<protein>
    <submittedName>
        <fullName evidence="2">Uncharacterized protein</fullName>
    </submittedName>
</protein>
<accession>A0A4S8KZ96</accession>
<sequence length="131" mass="14569">MSAPAKPSQPGPPVLPPYSYSYYPYPSPYNYSFDPQTGQYYVSNNQIQPQKASIQQVQFQDMTNQVTQAAGSSSSESRKRKHQSASRQTRFRESSEREEVSGEEAGFLFGIRARGASVFASDSTHTDQSAQ</sequence>
<reference evidence="2 3" key="1">
    <citation type="journal article" date="2019" name="Nat. Ecol. Evol.">
        <title>Megaphylogeny resolves global patterns of mushroom evolution.</title>
        <authorList>
            <person name="Varga T."/>
            <person name="Krizsan K."/>
            <person name="Foldi C."/>
            <person name="Dima B."/>
            <person name="Sanchez-Garcia M."/>
            <person name="Sanchez-Ramirez S."/>
            <person name="Szollosi G.J."/>
            <person name="Szarkandi J.G."/>
            <person name="Papp V."/>
            <person name="Albert L."/>
            <person name="Andreopoulos W."/>
            <person name="Angelini C."/>
            <person name="Antonin V."/>
            <person name="Barry K.W."/>
            <person name="Bougher N.L."/>
            <person name="Buchanan P."/>
            <person name="Buyck B."/>
            <person name="Bense V."/>
            <person name="Catcheside P."/>
            <person name="Chovatia M."/>
            <person name="Cooper J."/>
            <person name="Damon W."/>
            <person name="Desjardin D."/>
            <person name="Finy P."/>
            <person name="Geml J."/>
            <person name="Haridas S."/>
            <person name="Hughes K."/>
            <person name="Justo A."/>
            <person name="Karasinski D."/>
            <person name="Kautmanova I."/>
            <person name="Kiss B."/>
            <person name="Kocsube S."/>
            <person name="Kotiranta H."/>
            <person name="LaButti K.M."/>
            <person name="Lechner B.E."/>
            <person name="Liimatainen K."/>
            <person name="Lipzen A."/>
            <person name="Lukacs Z."/>
            <person name="Mihaltcheva S."/>
            <person name="Morgado L.N."/>
            <person name="Niskanen T."/>
            <person name="Noordeloos M.E."/>
            <person name="Ohm R.A."/>
            <person name="Ortiz-Santana B."/>
            <person name="Ovrebo C."/>
            <person name="Racz N."/>
            <person name="Riley R."/>
            <person name="Savchenko A."/>
            <person name="Shiryaev A."/>
            <person name="Soop K."/>
            <person name="Spirin V."/>
            <person name="Szebenyi C."/>
            <person name="Tomsovsky M."/>
            <person name="Tulloss R.E."/>
            <person name="Uehling J."/>
            <person name="Grigoriev I.V."/>
            <person name="Vagvolgyi C."/>
            <person name="Papp T."/>
            <person name="Martin F.M."/>
            <person name="Miettinen O."/>
            <person name="Hibbett D.S."/>
            <person name="Nagy L.G."/>
        </authorList>
    </citation>
    <scope>NUCLEOTIDE SEQUENCE [LARGE SCALE GENOMIC DNA]</scope>
    <source>
        <strain evidence="2 3">CBS 962.96</strain>
    </source>
</reference>
<evidence type="ECO:0000256" key="1">
    <source>
        <dbReference type="SAM" id="MobiDB-lite"/>
    </source>
</evidence>
<keyword evidence="3" id="KW-1185">Reference proteome</keyword>
<evidence type="ECO:0000313" key="2">
    <source>
        <dbReference type="EMBL" id="THU81376.1"/>
    </source>
</evidence>
<gene>
    <name evidence="2" type="ORF">K435DRAFT_809132</name>
</gene>